<protein>
    <submittedName>
        <fullName evidence="6">LysR family transcriptional regulator</fullName>
    </submittedName>
</protein>
<keyword evidence="7" id="KW-1185">Reference proteome</keyword>
<dbReference type="EMBL" id="VCEJ01000004">
    <property type="protein sequence ID" value="TLV01375.1"/>
    <property type="molecule type" value="Genomic_DNA"/>
</dbReference>
<reference evidence="6 7" key="1">
    <citation type="submission" date="2019-05" db="EMBL/GenBank/DDBJ databases">
        <authorList>
            <person name="Qu J.-H."/>
        </authorList>
    </citation>
    <scope>NUCLEOTIDE SEQUENCE [LARGE SCALE GENOMIC DNA]</scope>
    <source>
        <strain evidence="6 7">T17</strain>
    </source>
</reference>
<evidence type="ECO:0000256" key="4">
    <source>
        <dbReference type="ARBA" id="ARBA00023163"/>
    </source>
</evidence>
<dbReference type="Gene3D" id="1.10.10.10">
    <property type="entry name" value="Winged helix-like DNA-binding domain superfamily/Winged helix DNA-binding domain"/>
    <property type="match status" value="1"/>
</dbReference>
<keyword evidence="3" id="KW-0238">DNA-binding</keyword>
<evidence type="ECO:0000313" key="7">
    <source>
        <dbReference type="Proteomes" id="UP000306402"/>
    </source>
</evidence>
<dbReference type="InterPro" id="IPR036388">
    <property type="entry name" value="WH-like_DNA-bd_sf"/>
</dbReference>
<dbReference type="GO" id="GO:0000976">
    <property type="term" value="F:transcription cis-regulatory region binding"/>
    <property type="evidence" value="ECO:0007669"/>
    <property type="project" value="TreeGrafter"/>
</dbReference>
<keyword evidence="2" id="KW-0805">Transcription regulation</keyword>
<comment type="similarity">
    <text evidence="1">Belongs to the LysR transcriptional regulatory family.</text>
</comment>
<name>A0A5R9KZ48_9BACT</name>
<dbReference type="PANTHER" id="PTHR30126">
    <property type="entry name" value="HTH-TYPE TRANSCRIPTIONAL REGULATOR"/>
    <property type="match status" value="1"/>
</dbReference>
<dbReference type="Proteomes" id="UP000306402">
    <property type="component" value="Unassembled WGS sequence"/>
</dbReference>
<accession>A0A5R9KZ48</accession>
<evidence type="ECO:0000256" key="1">
    <source>
        <dbReference type="ARBA" id="ARBA00009437"/>
    </source>
</evidence>
<evidence type="ECO:0000259" key="5">
    <source>
        <dbReference type="PROSITE" id="PS50931"/>
    </source>
</evidence>
<dbReference type="FunFam" id="1.10.10.10:FF:000001">
    <property type="entry name" value="LysR family transcriptional regulator"/>
    <property type="match status" value="1"/>
</dbReference>
<gene>
    <name evidence="6" type="ORF">FEN17_18255</name>
</gene>
<comment type="caution">
    <text evidence="6">The sequence shown here is derived from an EMBL/GenBank/DDBJ whole genome shotgun (WGS) entry which is preliminary data.</text>
</comment>
<dbReference type="Pfam" id="PF03466">
    <property type="entry name" value="LysR_substrate"/>
    <property type="match status" value="1"/>
</dbReference>
<dbReference type="InterPro" id="IPR000847">
    <property type="entry name" value="LysR_HTH_N"/>
</dbReference>
<dbReference type="SUPFAM" id="SSF46785">
    <property type="entry name" value="Winged helix' DNA-binding domain"/>
    <property type="match status" value="1"/>
</dbReference>
<proteinExistence type="inferred from homology"/>
<evidence type="ECO:0000256" key="3">
    <source>
        <dbReference type="ARBA" id="ARBA00023125"/>
    </source>
</evidence>
<keyword evidence="4" id="KW-0804">Transcription</keyword>
<dbReference type="Pfam" id="PF00126">
    <property type="entry name" value="HTH_1"/>
    <property type="match status" value="1"/>
</dbReference>
<dbReference type="AlphaFoldDB" id="A0A5R9KZ48"/>
<dbReference type="SUPFAM" id="SSF53850">
    <property type="entry name" value="Periplasmic binding protein-like II"/>
    <property type="match status" value="1"/>
</dbReference>
<dbReference type="OrthoDB" id="9785745at2"/>
<dbReference type="Gene3D" id="3.40.190.290">
    <property type="match status" value="1"/>
</dbReference>
<dbReference type="InterPro" id="IPR036390">
    <property type="entry name" value="WH_DNA-bd_sf"/>
</dbReference>
<sequence length="297" mass="33348">MNFDFRLRVFHTVAKRLNFTKAADELFVTQPAITKHIRELEAQLKTKVFDRNGTKIKLTRAGELLLARTEQIFEIYRALEFEINALNNENSGMLRIGASTTVAQYVLPSLLAAFHNRFPEIEVSLVIKNTDQIQLALTEKQIDIGIIEGRSRDPKIHYAPFLNDEIVLVTSARSTIAKNGTITLAELARIPIILREPGSGTLEVIAYALKVKGVSLSDLNKQMQLAGSESIKRYIQNAPCAAFLSIHSILDELSHNQCRVIDIEGFSIERAFHFATLHGQPDGLAELFMNFAVHHKK</sequence>
<dbReference type="InterPro" id="IPR005119">
    <property type="entry name" value="LysR_subst-bd"/>
</dbReference>
<dbReference type="RefSeq" id="WP_138366746.1">
    <property type="nucleotide sequence ID" value="NZ_VCEJ01000004.1"/>
</dbReference>
<feature type="domain" description="HTH lysR-type" evidence="5">
    <location>
        <begin position="1"/>
        <end position="59"/>
    </location>
</feature>
<dbReference type="PANTHER" id="PTHR30126:SF39">
    <property type="entry name" value="HTH-TYPE TRANSCRIPTIONAL REGULATOR CYSL"/>
    <property type="match status" value="1"/>
</dbReference>
<dbReference type="GO" id="GO:0003700">
    <property type="term" value="F:DNA-binding transcription factor activity"/>
    <property type="evidence" value="ECO:0007669"/>
    <property type="project" value="InterPro"/>
</dbReference>
<dbReference type="PROSITE" id="PS50931">
    <property type="entry name" value="HTH_LYSR"/>
    <property type="match status" value="1"/>
</dbReference>
<dbReference type="PRINTS" id="PR00039">
    <property type="entry name" value="HTHLYSR"/>
</dbReference>
<evidence type="ECO:0000313" key="6">
    <source>
        <dbReference type="EMBL" id="TLV01375.1"/>
    </source>
</evidence>
<organism evidence="6 7">
    <name type="scientific">Dyadobacter luticola</name>
    <dbReference type="NCBI Taxonomy" id="1979387"/>
    <lineage>
        <taxon>Bacteria</taxon>
        <taxon>Pseudomonadati</taxon>
        <taxon>Bacteroidota</taxon>
        <taxon>Cytophagia</taxon>
        <taxon>Cytophagales</taxon>
        <taxon>Spirosomataceae</taxon>
        <taxon>Dyadobacter</taxon>
    </lineage>
</organism>
<evidence type="ECO:0000256" key="2">
    <source>
        <dbReference type="ARBA" id="ARBA00023015"/>
    </source>
</evidence>